<sequence length="154" mass="16866">MLSLKSPNSGESENDQAESVAEELQTDERDSADTSDSWWYFDTASNSHVSGRRSYFVSFTEDTSNVRSVRGISPSIASRIAGVGTVALLNEVDGEPVVTFIDDAFYVPEAEYGLFSPGLAFEQGFKFDYDQATRNVTISREGRRVVVTGPTEAT</sequence>
<name>A0A2P4Y9T3_9STRA</name>
<keyword evidence="4" id="KW-1185">Reference proteome</keyword>
<dbReference type="Proteomes" id="UP000237271">
    <property type="component" value="Unassembled WGS sequence"/>
</dbReference>
<reference evidence="3 4" key="1">
    <citation type="journal article" date="2017" name="Genome Biol. Evol.">
        <title>Phytophthora megakarya and P. palmivora, closely related causal agents of cacao black pod rot, underwent increases in genome sizes and gene numbers by different mechanisms.</title>
        <authorList>
            <person name="Ali S.S."/>
            <person name="Shao J."/>
            <person name="Lary D.J."/>
            <person name="Kronmiller B."/>
            <person name="Shen D."/>
            <person name="Strem M.D."/>
            <person name="Amoako-Attah I."/>
            <person name="Akrofi A.Y."/>
            <person name="Begoude B.A."/>
            <person name="Ten Hoopen G.M."/>
            <person name="Coulibaly K."/>
            <person name="Kebe B.I."/>
            <person name="Melnick R.L."/>
            <person name="Guiltinan M.J."/>
            <person name="Tyler B.M."/>
            <person name="Meinhardt L.W."/>
            <person name="Bailey B.A."/>
        </authorList>
    </citation>
    <scope>NUCLEOTIDE SEQUENCE [LARGE SCALE GENOMIC DNA]</scope>
    <source>
        <strain evidence="4">sbr112.9</strain>
    </source>
</reference>
<organism evidence="3 4">
    <name type="scientific">Phytophthora palmivora</name>
    <dbReference type="NCBI Taxonomy" id="4796"/>
    <lineage>
        <taxon>Eukaryota</taxon>
        <taxon>Sar</taxon>
        <taxon>Stramenopiles</taxon>
        <taxon>Oomycota</taxon>
        <taxon>Peronosporomycetes</taxon>
        <taxon>Peronosporales</taxon>
        <taxon>Peronosporaceae</taxon>
        <taxon>Phytophthora</taxon>
    </lineage>
</organism>
<dbReference type="Pfam" id="PF22936">
    <property type="entry name" value="Pol_BBD"/>
    <property type="match status" value="1"/>
</dbReference>
<feature type="region of interest" description="Disordered" evidence="1">
    <location>
        <begin position="1"/>
        <end position="34"/>
    </location>
</feature>
<dbReference type="OrthoDB" id="127529at2759"/>
<dbReference type="InterPro" id="IPR054722">
    <property type="entry name" value="PolX-like_BBD"/>
</dbReference>
<feature type="domain" description="Retrovirus-related Pol polyprotein from transposon TNT 1-94-like beta-barrel" evidence="2">
    <location>
        <begin position="39"/>
        <end position="125"/>
    </location>
</feature>
<evidence type="ECO:0000259" key="2">
    <source>
        <dbReference type="Pfam" id="PF22936"/>
    </source>
</evidence>
<feature type="compositionally biased region" description="Acidic residues" evidence="1">
    <location>
        <begin position="12"/>
        <end position="25"/>
    </location>
</feature>
<gene>
    <name evidence="3" type="ORF">PHPALM_8621</name>
</gene>
<comment type="caution">
    <text evidence="3">The sequence shown here is derived from an EMBL/GenBank/DDBJ whole genome shotgun (WGS) entry which is preliminary data.</text>
</comment>
<evidence type="ECO:0000313" key="3">
    <source>
        <dbReference type="EMBL" id="POM74419.1"/>
    </source>
</evidence>
<evidence type="ECO:0000313" key="4">
    <source>
        <dbReference type="Proteomes" id="UP000237271"/>
    </source>
</evidence>
<proteinExistence type="predicted"/>
<dbReference type="AlphaFoldDB" id="A0A2P4Y9T3"/>
<dbReference type="EMBL" id="NCKW01004871">
    <property type="protein sequence ID" value="POM74419.1"/>
    <property type="molecule type" value="Genomic_DNA"/>
</dbReference>
<protein>
    <recommendedName>
        <fullName evidence="2">Retrovirus-related Pol polyprotein from transposon TNT 1-94-like beta-barrel domain-containing protein</fullName>
    </recommendedName>
</protein>
<evidence type="ECO:0000256" key="1">
    <source>
        <dbReference type="SAM" id="MobiDB-lite"/>
    </source>
</evidence>
<accession>A0A2P4Y9T3</accession>
<feature type="compositionally biased region" description="Polar residues" evidence="1">
    <location>
        <begin position="1"/>
        <end position="11"/>
    </location>
</feature>